<dbReference type="AlphaFoldDB" id="A0A2C6DGK0"/>
<dbReference type="FunFam" id="1.10.8.640:FF:000001">
    <property type="entry name" value="Cytochrome c-type biogenesis protein"/>
    <property type="match status" value="1"/>
</dbReference>
<keyword evidence="8" id="KW-0456">Lyase</keyword>
<dbReference type="InterPro" id="IPR017565">
    <property type="entry name" value="For-dep_Cytc_NO2Rdtase_NrfF"/>
</dbReference>
<gene>
    <name evidence="8" type="primary">nrfF</name>
    <name evidence="9" type="synonym">ccmH_1</name>
    <name evidence="8" type="ORF">CRN84_02775</name>
    <name evidence="9" type="ORF">NCTC12282_01127</name>
</gene>
<dbReference type="GO" id="GO:0046872">
    <property type="term" value="F:metal ion binding"/>
    <property type="evidence" value="ECO:0007669"/>
    <property type="project" value="UniProtKB-KW"/>
</dbReference>
<dbReference type="GO" id="GO:0005886">
    <property type="term" value="C:plasma membrane"/>
    <property type="evidence" value="ECO:0007669"/>
    <property type="project" value="TreeGrafter"/>
</dbReference>
<keyword evidence="6" id="KW-0472">Membrane</keyword>
<dbReference type="Pfam" id="PF03918">
    <property type="entry name" value="CcmH"/>
    <property type="match status" value="1"/>
</dbReference>
<evidence type="ECO:0000256" key="5">
    <source>
        <dbReference type="ARBA" id="ARBA00023004"/>
    </source>
</evidence>
<reference evidence="8" key="2">
    <citation type="submission" date="2017-09" db="EMBL/GenBank/DDBJ databases">
        <title>FDA dAtabase for Regulatory Grade micrObial Sequences (FDA-ARGOS): Supporting development and validation of Infectious Disease Dx tests.</title>
        <authorList>
            <person name="Minogue T."/>
            <person name="Wolcott M."/>
            <person name="Wasieloski L."/>
            <person name="Aguilar W."/>
            <person name="Moore D."/>
            <person name="Tallon L.J."/>
            <person name="Sadzewicz L."/>
            <person name="Ott S."/>
            <person name="Zhao X."/>
            <person name="Nagaraj S."/>
            <person name="Vavikolanu K."/>
            <person name="Aluvathingal J."/>
            <person name="Nadendla S."/>
            <person name="Sichtig H."/>
        </authorList>
    </citation>
    <scope>NUCLEOTIDE SEQUENCE</scope>
    <source>
        <strain evidence="8">FDAARGOS_387</strain>
    </source>
</reference>
<evidence type="ECO:0000313" key="11">
    <source>
        <dbReference type="Proteomes" id="UP000373449"/>
    </source>
</evidence>
<organism evidence="8 10">
    <name type="scientific">Budvicia aquatica</name>
    <dbReference type="NCBI Taxonomy" id="82979"/>
    <lineage>
        <taxon>Bacteria</taxon>
        <taxon>Pseudomonadati</taxon>
        <taxon>Pseudomonadota</taxon>
        <taxon>Gammaproteobacteria</taxon>
        <taxon>Enterobacterales</taxon>
        <taxon>Budviciaceae</taxon>
        <taxon>Budvicia</taxon>
    </lineage>
</organism>
<keyword evidence="6" id="KW-1133">Transmembrane helix</keyword>
<evidence type="ECO:0000256" key="4">
    <source>
        <dbReference type="ARBA" id="ARBA00022729"/>
    </source>
</evidence>
<keyword evidence="5 6" id="KW-0408">Iron</keyword>
<evidence type="ECO:0000313" key="9">
    <source>
        <dbReference type="EMBL" id="VFS46236.1"/>
    </source>
</evidence>
<dbReference type="CDD" id="cd16378">
    <property type="entry name" value="CcmH_N"/>
    <property type="match status" value="1"/>
</dbReference>
<dbReference type="OrthoDB" id="9804975at2"/>
<accession>A0A2C6DGK0</accession>
<reference evidence="9 11" key="3">
    <citation type="submission" date="2019-03" db="EMBL/GenBank/DDBJ databases">
        <authorList>
            <consortium name="Pathogen Informatics"/>
        </authorList>
    </citation>
    <scope>NUCLEOTIDE SEQUENCE [LARGE SCALE GENOMIC DNA]</scope>
    <source>
        <strain evidence="9 11">NCTC12282</strain>
    </source>
</reference>
<keyword evidence="6" id="KW-0812">Transmembrane</keyword>
<dbReference type="InterPro" id="IPR051263">
    <property type="entry name" value="C-type_cytochrome_biogenesis"/>
</dbReference>
<reference evidence="10" key="1">
    <citation type="submission" date="2017-09" db="EMBL/GenBank/DDBJ databases">
        <title>FDA dAtabase for Regulatory Grade micrObial Sequences (FDA-ARGOS): Supporting development and validation of Infectious Disease Dx tests.</title>
        <authorList>
            <person name="Minogue T."/>
            <person name="Wolcott M."/>
            <person name="Wasieloski L."/>
            <person name="Aguilar W."/>
            <person name="Moore D."/>
            <person name="Tallon L."/>
            <person name="Sadzewicz L."/>
            <person name="Ott S."/>
            <person name="Zhao X."/>
            <person name="Nagaraj S."/>
            <person name="Vavikolanu K."/>
            <person name="Aluvathingal J."/>
            <person name="Nadendla S."/>
            <person name="Sichtig H."/>
        </authorList>
    </citation>
    <scope>NUCLEOTIDE SEQUENCE [LARGE SCALE GENOMIC DNA]</scope>
    <source>
        <strain evidence="10">FDAARGOS_387</strain>
    </source>
</reference>
<dbReference type="STRING" id="1111728.GCA_000427805_02421"/>
<evidence type="ECO:0000256" key="2">
    <source>
        <dbReference type="ARBA" id="ARBA00022617"/>
    </source>
</evidence>
<evidence type="ECO:0000259" key="7">
    <source>
        <dbReference type="Pfam" id="PF03918"/>
    </source>
</evidence>
<dbReference type="Proteomes" id="UP000224974">
    <property type="component" value="Unassembled WGS sequence"/>
</dbReference>
<dbReference type="GO" id="GO:0016829">
    <property type="term" value="F:lyase activity"/>
    <property type="evidence" value="ECO:0007669"/>
    <property type="project" value="UniProtKB-KW"/>
</dbReference>
<keyword evidence="4 6" id="KW-0732">Signal</keyword>
<evidence type="ECO:0000313" key="8">
    <source>
        <dbReference type="EMBL" id="PHI28337.1"/>
    </source>
</evidence>
<evidence type="ECO:0000256" key="1">
    <source>
        <dbReference type="ARBA" id="ARBA00010342"/>
    </source>
</evidence>
<dbReference type="GO" id="GO:0017004">
    <property type="term" value="P:cytochrome complex assembly"/>
    <property type="evidence" value="ECO:0007669"/>
    <property type="project" value="UniProtKB-ARBA"/>
</dbReference>
<evidence type="ECO:0000256" key="3">
    <source>
        <dbReference type="ARBA" id="ARBA00022723"/>
    </source>
</evidence>
<comment type="function">
    <text evidence="6">Possible subunit of a heme lyase.</text>
</comment>
<proteinExistence type="inferred from homology"/>
<dbReference type="InterPro" id="IPR005616">
    <property type="entry name" value="CcmH/CycL/Ccl2/NrfF_N"/>
</dbReference>
<dbReference type="PANTHER" id="PTHR47870:SF2">
    <property type="entry name" value="FORMATE-DEPENDENT NITRITE REDUCTASE COMPLEX SUBUNIT NRFF"/>
    <property type="match status" value="1"/>
</dbReference>
<feature type="transmembrane region" description="Helical" evidence="6">
    <location>
        <begin position="105"/>
        <end position="126"/>
    </location>
</feature>
<dbReference type="EMBL" id="CAADJA010000002">
    <property type="protein sequence ID" value="VFS46236.1"/>
    <property type="molecule type" value="Genomic_DNA"/>
</dbReference>
<evidence type="ECO:0000313" key="10">
    <source>
        <dbReference type="Proteomes" id="UP000224974"/>
    </source>
</evidence>
<evidence type="ECO:0000256" key="6">
    <source>
        <dbReference type="RuleBase" id="RU364112"/>
    </source>
</evidence>
<comment type="similarity">
    <text evidence="1 6">Belongs to the CcmH/CycL/Ccl2/NrfF family.</text>
</comment>
<keyword evidence="2 6" id="KW-0349">Heme</keyword>
<dbReference type="NCBIfam" id="TIGR03147">
    <property type="entry name" value="cyt_nit_nrfF"/>
    <property type="match status" value="1"/>
</dbReference>
<keyword evidence="10" id="KW-1185">Reference proteome</keyword>
<dbReference type="EMBL" id="PDDX01000001">
    <property type="protein sequence ID" value="PHI28337.1"/>
    <property type="molecule type" value="Genomic_DNA"/>
</dbReference>
<dbReference type="Proteomes" id="UP000373449">
    <property type="component" value="Unassembled WGS sequence"/>
</dbReference>
<protein>
    <recommendedName>
        <fullName evidence="6">Formate-dependent nitrite reductase complex subunit</fullName>
    </recommendedName>
</protein>
<dbReference type="RefSeq" id="WP_029095118.1">
    <property type="nucleotide sequence ID" value="NZ_CAADJA010000002.1"/>
</dbReference>
<dbReference type="InterPro" id="IPR038297">
    <property type="entry name" value="CcmH/CycL/NrfF/Ccl2_sf"/>
</dbReference>
<sequence>MIRQLCRFILLLMIVLPLRAEIVDTWQFKNAENQERAVNLAKQLRCPQCQNQNLVESTSPIARDLRLEVYRMVDEGKSNDEIVTFMTSRFGDFVLYKPRLNAQTALLWFSPFILLLIALLAIWRYLRRPRSPAAQLNEQQKSQLAELLEKKP</sequence>
<dbReference type="Gene3D" id="1.10.8.640">
    <property type="entry name" value="Cytochrome C biogenesis protein"/>
    <property type="match status" value="1"/>
</dbReference>
<feature type="domain" description="CcmH/CycL/Ccl2/NrfF N-terminal" evidence="7">
    <location>
        <begin position="10"/>
        <end position="148"/>
    </location>
</feature>
<name>A0A2C6DGK0_9GAMM</name>
<dbReference type="PANTHER" id="PTHR47870">
    <property type="entry name" value="CYTOCHROME C-TYPE BIOGENESIS PROTEIN CCMH"/>
    <property type="match status" value="1"/>
</dbReference>
<keyword evidence="3 6" id="KW-0479">Metal-binding</keyword>